<dbReference type="AlphaFoldDB" id="A0AAP3CPW6"/>
<dbReference type="Proteomes" id="UP001075387">
    <property type="component" value="Unassembled WGS sequence"/>
</dbReference>
<reference evidence="2" key="1">
    <citation type="submission" date="2022-02" db="EMBL/GenBank/DDBJ databases">
        <title>Crop Bioprotection Bacillus Genome Sequencing.</title>
        <authorList>
            <person name="Dunlap C."/>
        </authorList>
    </citation>
    <scope>NUCLEOTIDE SEQUENCE</scope>
    <source>
        <strain evidence="2">CK3O2B-54A</strain>
    </source>
</reference>
<protein>
    <submittedName>
        <fullName evidence="2">NAD(P)-dependent oxidoreductase</fullName>
    </submittedName>
</protein>
<dbReference type="InterPro" id="IPR050177">
    <property type="entry name" value="Lipid_A_modif_metabolic_enz"/>
</dbReference>
<sequence>MRKVLIAGGNGVIGRILAEGLMSEYEVTVLDKDRYDGITHAIQADASNYEDLLKKIPRDTDVIVNLLAVKIKYDVMDVAEFEKMTDIFYRATYYLCRAAAELGIPKVVFASSNHVTDVYEKDGHSLLGREITTDDYPLSKNLYGVLKLTSEHIGHLFYLENKLSVINLRIGTVVTDEMDTLHEKDRTKKTLLSHPDLLSIFKAAIETNIRYGTYYAVSDNPGRPWSIESAVQELGFTPQINTAELLKEEEENGNNRA</sequence>
<proteinExistence type="predicted"/>
<dbReference type="Pfam" id="PF01370">
    <property type="entry name" value="Epimerase"/>
    <property type="match status" value="1"/>
</dbReference>
<evidence type="ECO:0000259" key="1">
    <source>
        <dbReference type="Pfam" id="PF01370"/>
    </source>
</evidence>
<dbReference type="SUPFAM" id="SSF51735">
    <property type="entry name" value="NAD(P)-binding Rossmann-fold domains"/>
    <property type="match status" value="1"/>
</dbReference>
<comment type="caution">
    <text evidence="2">The sequence shown here is derived from an EMBL/GenBank/DDBJ whole genome shotgun (WGS) entry which is preliminary data.</text>
</comment>
<evidence type="ECO:0000313" key="3">
    <source>
        <dbReference type="Proteomes" id="UP001075387"/>
    </source>
</evidence>
<dbReference type="Gene3D" id="3.40.50.720">
    <property type="entry name" value="NAD(P)-binding Rossmann-like Domain"/>
    <property type="match status" value="1"/>
</dbReference>
<accession>A0AAP3CPW6</accession>
<dbReference type="PANTHER" id="PTHR43245">
    <property type="entry name" value="BIFUNCTIONAL POLYMYXIN RESISTANCE PROTEIN ARNA"/>
    <property type="match status" value="1"/>
</dbReference>
<evidence type="ECO:0000313" key="2">
    <source>
        <dbReference type="EMBL" id="MCY8508849.1"/>
    </source>
</evidence>
<feature type="domain" description="NAD-dependent epimerase/dehydratase" evidence="1">
    <location>
        <begin position="4"/>
        <end position="177"/>
    </location>
</feature>
<organism evidence="2 3">
    <name type="scientific">Bacillus mojavensis</name>
    <dbReference type="NCBI Taxonomy" id="72360"/>
    <lineage>
        <taxon>Bacteria</taxon>
        <taxon>Bacillati</taxon>
        <taxon>Bacillota</taxon>
        <taxon>Bacilli</taxon>
        <taxon>Bacillales</taxon>
        <taxon>Bacillaceae</taxon>
        <taxon>Bacillus</taxon>
    </lineage>
</organism>
<dbReference type="EMBL" id="JALAQA010000004">
    <property type="protein sequence ID" value="MCY8508849.1"/>
    <property type="molecule type" value="Genomic_DNA"/>
</dbReference>
<dbReference type="InterPro" id="IPR001509">
    <property type="entry name" value="Epimerase_deHydtase"/>
</dbReference>
<dbReference type="InterPro" id="IPR036291">
    <property type="entry name" value="NAD(P)-bd_dom_sf"/>
</dbReference>
<gene>
    <name evidence="2" type="ORF">MOD07_04730</name>
</gene>
<dbReference type="RefSeq" id="WP_268445341.1">
    <property type="nucleotide sequence ID" value="NZ_JALAQA010000004.1"/>
</dbReference>
<name>A0AAP3CPW6_BACMO</name>